<evidence type="ECO:0000313" key="1">
    <source>
        <dbReference type="EMBL" id="CAG8816723.1"/>
    </source>
</evidence>
<reference evidence="1" key="1">
    <citation type="submission" date="2021-06" db="EMBL/GenBank/DDBJ databases">
        <authorList>
            <person name="Kallberg Y."/>
            <person name="Tangrot J."/>
            <person name="Rosling A."/>
        </authorList>
    </citation>
    <scope>NUCLEOTIDE SEQUENCE</scope>
    <source>
        <strain evidence="1">MA453B</strain>
    </source>
</reference>
<protein>
    <submittedName>
        <fullName evidence="1">2218_t:CDS:1</fullName>
    </submittedName>
</protein>
<accession>A0A9N9KAS5</accession>
<proteinExistence type="predicted"/>
<feature type="non-terminal residue" evidence="1">
    <location>
        <position position="1"/>
    </location>
</feature>
<comment type="caution">
    <text evidence="1">The sequence shown here is derived from an EMBL/GenBank/DDBJ whole genome shotgun (WGS) entry which is preliminary data.</text>
</comment>
<dbReference type="EMBL" id="CAJVPY010054301">
    <property type="protein sequence ID" value="CAG8816723.1"/>
    <property type="molecule type" value="Genomic_DNA"/>
</dbReference>
<gene>
    <name evidence="1" type="ORF">DERYTH_LOCUS26323</name>
</gene>
<dbReference type="Proteomes" id="UP000789405">
    <property type="component" value="Unassembled WGS sequence"/>
</dbReference>
<dbReference type="AlphaFoldDB" id="A0A9N9KAS5"/>
<name>A0A9N9KAS5_9GLOM</name>
<evidence type="ECO:0000313" key="2">
    <source>
        <dbReference type="Proteomes" id="UP000789405"/>
    </source>
</evidence>
<sequence>RHYIILTLLRRWLGPSQPDSMTCEMVKTLFTSEGDILRKFEGGVVYFDIAFRTGC</sequence>
<organism evidence="1 2">
    <name type="scientific">Dentiscutata erythropus</name>
    <dbReference type="NCBI Taxonomy" id="1348616"/>
    <lineage>
        <taxon>Eukaryota</taxon>
        <taxon>Fungi</taxon>
        <taxon>Fungi incertae sedis</taxon>
        <taxon>Mucoromycota</taxon>
        <taxon>Glomeromycotina</taxon>
        <taxon>Glomeromycetes</taxon>
        <taxon>Diversisporales</taxon>
        <taxon>Gigasporaceae</taxon>
        <taxon>Dentiscutata</taxon>
    </lineage>
</organism>
<keyword evidence="2" id="KW-1185">Reference proteome</keyword>
<feature type="non-terminal residue" evidence="1">
    <location>
        <position position="55"/>
    </location>
</feature>